<sequence length="72" mass="7954">MKASDVEKEDILKSLVSDLGKKRDPKFCKSVRYVVGKAVLKNVSGTAPTSIPYTFDQSIGEDTHLKDALKKQ</sequence>
<reference evidence="1" key="1">
    <citation type="submission" date="2023-07" db="EMBL/GenBank/DDBJ databases">
        <title>Two novel species in the genus Flavivirga.</title>
        <authorList>
            <person name="Kwon K."/>
        </authorList>
    </citation>
    <scope>NUCLEOTIDE SEQUENCE</scope>
    <source>
        <strain evidence="1">KACC 14158</strain>
    </source>
</reference>
<protein>
    <submittedName>
        <fullName evidence="1">Uncharacterized protein</fullName>
    </submittedName>
</protein>
<evidence type="ECO:0000313" key="1">
    <source>
        <dbReference type="EMBL" id="MDO5974848.1"/>
    </source>
</evidence>
<dbReference type="EMBL" id="JAUOEL010000004">
    <property type="protein sequence ID" value="MDO5974848.1"/>
    <property type="molecule type" value="Genomic_DNA"/>
</dbReference>
<evidence type="ECO:0000313" key="2">
    <source>
        <dbReference type="Proteomes" id="UP001176806"/>
    </source>
</evidence>
<accession>A0ABT8WNW3</accession>
<gene>
    <name evidence="1" type="ORF">Q4Q40_11685</name>
</gene>
<proteinExistence type="predicted"/>
<keyword evidence="2" id="KW-1185">Reference proteome</keyword>
<comment type="caution">
    <text evidence="1">The sequence shown here is derived from an EMBL/GenBank/DDBJ whole genome shotgun (WGS) entry which is preliminary data.</text>
</comment>
<name>A0ABT8WNW3_9FLAO</name>
<dbReference type="Proteomes" id="UP001176806">
    <property type="component" value="Unassembled WGS sequence"/>
</dbReference>
<dbReference type="RefSeq" id="WP_303301990.1">
    <property type="nucleotide sequence ID" value="NZ_BAABDA010000029.1"/>
</dbReference>
<organism evidence="1 2">
    <name type="scientific">Flavivirga jejuensis</name>
    <dbReference type="NCBI Taxonomy" id="870487"/>
    <lineage>
        <taxon>Bacteria</taxon>
        <taxon>Pseudomonadati</taxon>
        <taxon>Bacteroidota</taxon>
        <taxon>Flavobacteriia</taxon>
        <taxon>Flavobacteriales</taxon>
        <taxon>Flavobacteriaceae</taxon>
        <taxon>Flavivirga</taxon>
    </lineage>
</organism>